<keyword evidence="1" id="KW-0732">Signal</keyword>
<feature type="signal peptide" evidence="1">
    <location>
        <begin position="1"/>
        <end position="21"/>
    </location>
</feature>
<proteinExistence type="predicted"/>
<dbReference type="PANTHER" id="PTHR12411">
    <property type="entry name" value="CYSTEINE PROTEASE FAMILY C1-RELATED"/>
    <property type="match status" value="1"/>
</dbReference>
<dbReference type="InterPro" id="IPR038765">
    <property type="entry name" value="Papain-like_cys_pep_sf"/>
</dbReference>
<evidence type="ECO:0000313" key="3">
    <source>
        <dbReference type="EMBL" id="BAF16001.2"/>
    </source>
</evidence>
<dbReference type="AlphaFoldDB" id="A0A0P0WFM2"/>
<dbReference type="Pfam" id="PF08246">
    <property type="entry name" value="Inhibitor_I29"/>
    <property type="match status" value="1"/>
</dbReference>
<sequence length="158" mass="17867">MRISMALAAAALLLLLSLAAADMSIVSYGERSEEEARRLYAEWKAEHGKSYNAVGEEERRYAAFRDNLRYIDEHNAAADAGVHSFRLGLNRFADLTNEEYRDTYLGLRNKPRRERKVSDRYLAADNEALPESVDWRTKGAVAEIKDQEVAEVAGLSQQ</sequence>
<protein>
    <submittedName>
        <fullName evidence="3">Os04g0650000 protein</fullName>
    </submittedName>
</protein>
<feature type="chain" id="PRO_5024446092" evidence="1">
    <location>
        <begin position="22"/>
        <end position="158"/>
    </location>
</feature>
<dbReference type="Gramene" id="Os04t0650000-02">
    <property type="protein sequence ID" value="Os04t0650000-02"/>
    <property type="gene ID" value="Os04g0650000"/>
</dbReference>
<accession>A0A0P0WFM2</accession>
<reference evidence="3 4" key="1">
    <citation type="journal article" date="2005" name="Nature">
        <title>The map-based sequence of the rice genome.</title>
        <authorList>
            <consortium name="International rice genome sequencing project (IRGSP)"/>
            <person name="Matsumoto T."/>
            <person name="Wu J."/>
            <person name="Kanamori H."/>
            <person name="Katayose Y."/>
            <person name="Fujisawa M."/>
            <person name="Namiki N."/>
            <person name="Mizuno H."/>
            <person name="Yamamoto K."/>
            <person name="Antonio B.A."/>
            <person name="Baba T."/>
            <person name="Sakata K."/>
            <person name="Nagamura Y."/>
            <person name="Aoki H."/>
            <person name="Arikawa K."/>
            <person name="Arita K."/>
            <person name="Bito T."/>
            <person name="Chiden Y."/>
            <person name="Fujitsuka N."/>
            <person name="Fukunaka R."/>
            <person name="Hamada M."/>
            <person name="Harada C."/>
            <person name="Hayashi A."/>
            <person name="Hijishita S."/>
            <person name="Honda M."/>
            <person name="Hosokawa S."/>
            <person name="Ichikawa Y."/>
            <person name="Idonuma A."/>
            <person name="Iijima M."/>
            <person name="Ikeda M."/>
            <person name="Ikeno M."/>
            <person name="Ito K."/>
            <person name="Ito S."/>
            <person name="Ito T."/>
            <person name="Ito Y."/>
            <person name="Ito Y."/>
            <person name="Iwabuchi A."/>
            <person name="Kamiya K."/>
            <person name="Karasawa W."/>
            <person name="Kurita K."/>
            <person name="Katagiri S."/>
            <person name="Kikuta A."/>
            <person name="Kobayashi H."/>
            <person name="Kobayashi N."/>
            <person name="Machita K."/>
            <person name="Maehara T."/>
            <person name="Masukawa M."/>
            <person name="Mizubayashi T."/>
            <person name="Mukai Y."/>
            <person name="Nagasaki H."/>
            <person name="Nagata Y."/>
            <person name="Naito S."/>
            <person name="Nakashima M."/>
            <person name="Nakama Y."/>
            <person name="Nakamichi Y."/>
            <person name="Nakamura M."/>
            <person name="Meguro A."/>
            <person name="Negishi M."/>
            <person name="Ohta I."/>
            <person name="Ohta T."/>
            <person name="Okamoto M."/>
            <person name="Ono N."/>
            <person name="Saji S."/>
            <person name="Sakaguchi M."/>
            <person name="Sakai K."/>
            <person name="Shibata M."/>
            <person name="Shimokawa T."/>
            <person name="Song J."/>
            <person name="Takazaki Y."/>
            <person name="Terasawa K."/>
            <person name="Tsugane M."/>
            <person name="Tsuji K."/>
            <person name="Ueda S."/>
            <person name="Waki K."/>
            <person name="Yamagata H."/>
            <person name="Yamamoto M."/>
            <person name="Yamamoto S."/>
            <person name="Yamane H."/>
            <person name="Yoshiki S."/>
            <person name="Yoshihara R."/>
            <person name="Yukawa K."/>
            <person name="Zhong H."/>
            <person name="Yano M."/>
            <person name="Yuan Q."/>
            <person name="Ouyang S."/>
            <person name="Liu J."/>
            <person name="Jones K.M."/>
            <person name="Gansberger K."/>
            <person name="Moffat K."/>
            <person name="Hill J."/>
            <person name="Bera J."/>
            <person name="Fadrosh D."/>
            <person name="Jin S."/>
            <person name="Johri S."/>
            <person name="Kim M."/>
            <person name="Overton L."/>
            <person name="Reardon M."/>
            <person name="Tsitrin T."/>
            <person name="Vuong H."/>
            <person name="Weaver B."/>
            <person name="Ciecko A."/>
            <person name="Tallon L."/>
            <person name="Jackson J."/>
            <person name="Pai G."/>
            <person name="Aken S.V."/>
            <person name="Utterback T."/>
            <person name="Reidmuller S."/>
            <person name="Feldblyum T."/>
            <person name="Hsiao J."/>
            <person name="Zismann V."/>
            <person name="Iobst S."/>
            <person name="de Vazeille A.R."/>
            <person name="Buell C.R."/>
            <person name="Ying K."/>
            <person name="Li Y."/>
            <person name="Lu T."/>
            <person name="Huang Y."/>
            <person name="Zhao Q."/>
            <person name="Feng Q."/>
            <person name="Zhang L."/>
            <person name="Zhu J."/>
            <person name="Weng Q."/>
            <person name="Mu J."/>
            <person name="Lu Y."/>
            <person name="Fan D."/>
            <person name="Liu Y."/>
            <person name="Guan J."/>
            <person name="Zhang Y."/>
            <person name="Yu S."/>
            <person name="Liu X."/>
            <person name="Zhang Y."/>
            <person name="Hong G."/>
            <person name="Han B."/>
            <person name="Choisne N."/>
            <person name="Demange N."/>
            <person name="Orjeda G."/>
            <person name="Samain S."/>
            <person name="Cattolico L."/>
            <person name="Pelletier E."/>
            <person name="Couloux A."/>
            <person name="Segurens B."/>
            <person name="Wincker P."/>
            <person name="D'Hont A."/>
            <person name="Scarpelli C."/>
            <person name="Weissenbach J."/>
            <person name="Salanoubat M."/>
            <person name="Quetier F."/>
            <person name="Yu Y."/>
            <person name="Kim H.R."/>
            <person name="Rambo T."/>
            <person name="Currie J."/>
            <person name="Collura K."/>
            <person name="Luo M."/>
            <person name="Yang T."/>
            <person name="Ammiraju J.S.S."/>
            <person name="Engler F."/>
            <person name="Soderlund C."/>
            <person name="Wing R.A."/>
            <person name="Palmer L.E."/>
            <person name="de la Bastide M."/>
            <person name="Spiegel L."/>
            <person name="Nascimento L."/>
            <person name="Zutavern T."/>
            <person name="O'Shaughnessy A."/>
            <person name="Dike S."/>
            <person name="Dedhia N."/>
            <person name="Preston R."/>
            <person name="Balija V."/>
            <person name="McCombie W.R."/>
            <person name="Chow T."/>
            <person name="Chen H."/>
            <person name="Chung M."/>
            <person name="Chen C."/>
            <person name="Shaw J."/>
            <person name="Wu H."/>
            <person name="Hsiao K."/>
            <person name="Chao Y."/>
            <person name="Chu M."/>
            <person name="Cheng C."/>
            <person name="Hour A."/>
            <person name="Lee P."/>
            <person name="Lin S."/>
            <person name="Lin Y."/>
            <person name="Liou J."/>
            <person name="Liu S."/>
            <person name="Hsing Y."/>
            <person name="Raghuvanshi S."/>
            <person name="Mohanty A."/>
            <person name="Bharti A.K."/>
            <person name="Gaur A."/>
            <person name="Gupta V."/>
            <person name="Kumar D."/>
            <person name="Ravi V."/>
            <person name="Vij S."/>
            <person name="Kapur A."/>
            <person name="Khurana P."/>
            <person name="Khurana P."/>
            <person name="Khurana J.P."/>
            <person name="Tyagi A.K."/>
            <person name="Gaikwad K."/>
            <person name="Singh A."/>
            <person name="Dalal V."/>
            <person name="Srivastava S."/>
            <person name="Dixit A."/>
            <person name="Pal A.K."/>
            <person name="Ghazi I.A."/>
            <person name="Yadav M."/>
            <person name="Pandit A."/>
            <person name="Bhargava A."/>
            <person name="Sureshbabu K."/>
            <person name="Batra K."/>
            <person name="Sharma T.R."/>
            <person name="Mohapatra T."/>
            <person name="Singh N.K."/>
            <person name="Messing J."/>
            <person name="Nelson A.B."/>
            <person name="Fuks G."/>
            <person name="Kavchok S."/>
            <person name="Keizer G."/>
            <person name="Linton E."/>
            <person name="Llaca V."/>
            <person name="Song R."/>
            <person name="Tanyolac B."/>
            <person name="Young S."/>
            <person name="Ho-Il K."/>
            <person name="Hahn J.H."/>
            <person name="Sangsakoo G."/>
            <person name="Vanavichit A."/>
            <person name="de Mattos Luiz.A.T."/>
            <person name="Zimmer P.D."/>
            <person name="Malone G."/>
            <person name="Dellagostin O."/>
            <person name="de Oliveira A.C."/>
            <person name="Bevan M."/>
            <person name="Bancroft I."/>
            <person name="Minx P."/>
            <person name="Cordum H."/>
            <person name="Wilson R."/>
            <person name="Cheng Z."/>
            <person name="Jin W."/>
            <person name="Jiang J."/>
            <person name="Leong S.A."/>
            <person name="Iwama H."/>
            <person name="Gojobori T."/>
            <person name="Itoh T."/>
            <person name="Niimura Y."/>
            <person name="Fujii Y."/>
            <person name="Habara T."/>
            <person name="Sakai H."/>
            <person name="Sato Y."/>
            <person name="Wilson G."/>
            <person name="Kumar K."/>
            <person name="McCouch S."/>
            <person name="Juretic N."/>
            <person name="Hoen D."/>
            <person name="Wright S."/>
            <person name="Bruskiewich R."/>
            <person name="Bureau T."/>
            <person name="Miyao A."/>
            <person name="Hirochika H."/>
            <person name="Nishikawa T."/>
            <person name="Kadowaki K."/>
            <person name="Sugiura M."/>
            <person name="Burr B."/>
            <person name="Sasaki T."/>
        </authorList>
    </citation>
    <scope>NUCLEOTIDE SEQUENCE [LARGE SCALE GENOMIC DNA]</scope>
    <source>
        <strain evidence="4">cv. Nipponbare</strain>
    </source>
</reference>
<dbReference type="SUPFAM" id="SSF54001">
    <property type="entry name" value="Cysteine proteinases"/>
    <property type="match status" value="1"/>
</dbReference>
<dbReference type="EMBL" id="AP008210">
    <property type="protein sequence ID" value="BAF16001.2"/>
    <property type="molecule type" value="Genomic_DNA"/>
</dbReference>
<dbReference type="InterPro" id="IPR013128">
    <property type="entry name" value="Peptidase_C1A"/>
</dbReference>
<dbReference type="InterPro" id="IPR013201">
    <property type="entry name" value="Prot_inhib_I29"/>
</dbReference>
<organism evidence="3 4">
    <name type="scientific">Oryza sativa subsp. japonica</name>
    <name type="common">Rice</name>
    <dbReference type="NCBI Taxonomy" id="39947"/>
    <lineage>
        <taxon>Eukaryota</taxon>
        <taxon>Viridiplantae</taxon>
        <taxon>Streptophyta</taxon>
        <taxon>Embryophyta</taxon>
        <taxon>Tracheophyta</taxon>
        <taxon>Spermatophyta</taxon>
        <taxon>Magnoliopsida</taxon>
        <taxon>Liliopsida</taxon>
        <taxon>Poales</taxon>
        <taxon>Poaceae</taxon>
        <taxon>BOP clade</taxon>
        <taxon>Oryzoideae</taxon>
        <taxon>Oryzeae</taxon>
        <taxon>Oryzinae</taxon>
        <taxon>Oryza</taxon>
        <taxon>Oryza sativa</taxon>
    </lineage>
</organism>
<dbReference type="Gramene" id="Os04t0650000-01">
    <property type="protein sequence ID" value="Os04t0650000-01"/>
    <property type="gene ID" value="Os04g0650000"/>
</dbReference>
<dbReference type="Gene3D" id="3.90.70.10">
    <property type="entry name" value="Cysteine proteinases"/>
    <property type="match status" value="1"/>
</dbReference>
<dbReference type="OMA" id="WEKNIVE"/>
<feature type="domain" description="Cathepsin propeptide inhibitor" evidence="2">
    <location>
        <begin position="40"/>
        <end position="100"/>
    </location>
</feature>
<evidence type="ECO:0000259" key="2">
    <source>
        <dbReference type="SMART" id="SM00848"/>
    </source>
</evidence>
<dbReference type="KEGG" id="dosa:Os04g0650000"/>
<evidence type="ECO:0000256" key="1">
    <source>
        <dbReference type="SAM" id="SignalP"/>
    </source>
</evidence>
<evidence type="ECO:0000313" key="4">
    <source>
        <dbReference type="Proteomes" id="UP000000763"/>
    </source>
</evidence>
<dbReference type="GO" id="GO:0008234">
    <property type="term" value="F:cysteine-type peptidase activity"/>
    <property type="evidence" value="ECO:0007669"/>
    <property type="project" value="InterPro"/>
</dbReference>
<gene>
    <name evidence="3" type="ordered locus">Os04g0650000</name>
</gene>
<reference evidence="4" key="2">
    <citation type="journal article" date="2008" name="Nucleic Acids Res.">
        <title>The rice annotation project database (RAP-DB): 2008 update.</title>
        <authorList>
            <consortium name="The rice annotation project (RAP)"/>
        </authorList>
    </citation>
    <scope>GENOME REANNOTATION</scope>
    <source>
        <strain evidence="4">cv. Nipponbare</strain>
    </source>
</reference>
<dbReference type="Proteomes" id="UP000000763">
    <property type="component" value="Chromosome 4"/>
</dbReference>
<name>A0A0P0WFM2_ORYSJ</name>
<dbReference type="SMART" id="SM00848">
    <property type="entry name" value="Inhibitor_I29"/>
    <property type="match status" value="1"/>
</dbReference>